<dbReference type="EMBL" id="JBKBDD010000003">
    <property type="protein sequence ID" value="MFN6543372.1"/>
    <property type="molecule type" value="Genomic_DNA"/>
</dbReference>
<proteinExistence type="predicted"/>
<reference evidence="1 2" key="1">
    <citation type="submission" date="2024-12" db="EMBL/GenBank/DDBJ databases">
        <title>The coexistence of Mycolicibacterium septicum and Mycolicibacterium nivoides in clinical samples.</title>
        <authorList>
            <person name="Wang C."/>
            <person name="Feng Y."/>
            <person name="Zong Z."/>
        </authorList>
    </citation>
    <scope>NUCLEOTIDE SEQUENCE [LARGE SCALE GENOMIC DNA]</scope>
    <source>
        <strain evidence="1 2">120309</strain>
    </source>
</reference>
<dbReference type="Proteomes" id="UP001635816">
    <property type="component" value="Unassembled WGS sequence"/>
</dbReference>
<evidence type="ECO:0000313" key="1">
    <source>
        <dbReference type="EMBL" id="MFN6543372.1"/>
    </source>
</evidence>
<evidence type="ECO:0000313" key="2">
    <source>
        <dbReference type="Proteomes" id="UP001635816"/>
    </source>
</evidence>
<accession>A0ABW9L8J9</accession>
<sequence length="60" mass="6398">MRNIIAFLRAGYPADAAPTGHIALLALCPRRITDAEIAGMELPTLEQIALVRQRVNAGVG</sequence>
<comment type="caution">
    <text evidence="1">The sequence shown here is derived from an EMBL/GenBank/DDBJ whole genome shotgun (WGS) entry which is preliminary data.</text>
</comment>
<name>A0ABW9L8J9_9MYCO</name>
<gene>
    <name evidence="1" type="ORF">ACK4CT_09280</name>
</gene>
<organism evidence="1 2">
    <name type="scientific">Mycolicibacterium nivoides</name>
    <dbReference type="NCBI Taxonomy" id="2487344"/>
    <lineage>
        <taxon>Bacteria</taxon>
        <taxon>Bacillati</taxon>
        <taxon>Actinomycetota</taxon>
        <taxon>Actinomycetes</taxon>
        <taxon>Mycobacteriales</taxon>
        <taxon>Mycobacteriaceae</taxon>
        <taxon>Mycolicibacterium</taxon>
    </lineage>
</organism>
<dbReference type="RefSeq" id="WP_164480892.1">
    <property type="nucleotide sequence ID" value="NZ_CP034072.1"/>
</dbReference>
<keyword evidence="2" id="KW-1185">Reference proteome</keyword>
<dbReference type="GeneID" id="300556819"/>
<dbReference type="InterPro" id="IPR044918">
    <property type="entry name" value="DUF3349_helical"/>
</dbReference>
<protein>
    <submittedName>
        <fullName evidence="1">DUF3349 domain-containing protein</fullName>
    </submittedName>
</protein>
<dbReference type="Gene3D" id="1.10.150.430">
    <property type="entry name" value="DUF3349, helical bundle"/>
    <property type="match status" value="1"/>
</dbReference>